<keyword evidence="3" id="KW-0479">Metal-binding</keyword>
<proteinExistence type="predicted"/>
<evidence type="ECO:0000313" key="9">
    <source>
        <dbReference type="EMBL" id="AQW87375.1"/>
    </source>
</evidence>
<dbReference type="SMART" id="SM00876">
    <property type="entry name" value="BATS"/>
    <property type="match status" value="1"/>
</dbReference>
<keyword evidence="4 7" id="KW-0408">Iron</keyword>
<comment type="cofactor">
    <cofactor evidence="7">
        <name>[4Fe-4S] cluster</name>
        <dbReference type="ChEBI" id="CHEBI:49883"/>
    </cofactor>
    <text evidence="7">Binds 1 [4Fe-4S] cluster. The cluster is coordinated with 3 cysteines and an exchangeable S-adenosyl-L-methionine.</text>
</comment>
<dbReference type="InterPro" id="IPR034422">
    <property type="entry name" value="HydE/PylB-like"/>
</dbReference>
<evidence type="ECO:0000256" key="4">
    <source>
        <dbReference type="ARBA" id="ARBA00023004"/>
    </source>
</evidence>
<dbReference type="Proteomes" id="UP000190868">
    <property type="component" value="Chromosome"/>
</dbReference>
<feature type="binding site" evidence="8">
    <location>
        <position position="179"/>
    </location>
    <ligand>
        <name>S-adenosyl-L-methionine</name>
        <dbReference type="ChEBI" id="CHEBI:59789"/>
    </ligand>
</feature>
<dbReference type="KEGG" id="cpin:CPIN18020_0544"/>
<dbReference type="GO" id="GO:0044272">
    <property type="term" value="P:sulfur compound biosynthetic process"/>
    <property type="evidence" value="ECO:0007669"/>
    <property type="project" value="UniProtKB-ARBA"/>
</dbReference>
<dbReference type="Pfam" id="PF04055">
    <property type="entry name" value="Radical_SAM"/>
    <property type="match status" value="1"/>
</dbReference>
<sequence>MSSLEFINELYNTHTTSLKGLEEIIKDESNCDYLFEAADKTRRKYSKQEVHLKALIEISNICTKTCFYCGLRQANKVVNRYKIEPDDIINYAKEAAQVGYKTIVLQSGESNIFSDDDMCKILRGIKKFGVQITLSLGEKSFEQYKAYKEAGANRYLLRIETTDEKLYKRFHPGMSLDNRIRCLQDLKTLGYETGSGLLVGLPDTNPEILAKDLMFLKKFDFDMVGIGPFIPADNTPLSNEKGGSVHMAIKLIAITRLLLPNINIPATTAIETIDPNEGRKKALKSGANVIMPSITNGKYQDLYRLYPKKFYIKSDVSETYTKFDNLLFSIGDKVSLENGDSMRFNQRLK</sequence>
<dbReference type="GO" id="GO:0051539">
    <property type="term" value="F:4 iron, 4 sulfur cluster binding"/>
    <property type="evidence" value="ECO:0007669"/>
    <property type="project" value="UniProtKB-KW"/>
</dbReference>
<feature type="binding site" evidence="8">
    <location>
        <position position="160"/>
    </location>
    <ligand>
        <name>S-adenosyl-L-methionine</name>
        <dbReference type="ChEBI" id="CHEBI:59789"/>
    </ligand>
</feature>
<evidence type="ECO:0000256" key="7">
    <source>
        <dbReference type="PIRSR" id="PIRSR004762-1"/>
    </source>
</evidence>
<name>A0A1S6U6S4_9BACT</name>
<keyword evidence="5 7" id="KW-0411">Iron-sulfur</keyword>
<dbReference type="PROSITE" id="PS51918">
    <property type="entry name" value="RADICAL_SAM"/>
    <property type="match status" value="1"/>
</dbReference>
<dbReference type="PANTHER" id="PTHR43726">
    <property type="entry name" value="3-METHYLORNITHINE SYNTHASE"/>
    <property type="match status" value="1"/>
</dbReference>
<dbReference type="CDD" id="cd01335">
    <property type="entry name" value="Radical_SAM"/>
    <property type="match status" value="1"/>
</dbReference>
<dbReference type="InterPro" id="IPR024021">
    <property type="entry name" value="FeFe-hyd_HydE_rSAM"/>
</dbReference>
<accession>A0A1S6U6S4</accession>
<dbReference type="InterPro" id="IPR007197">
    <property type="entry name" value="rSAM"/>
</dbReference>
<dbReference type="InterPro" id="IPR013785">
    <property type="entry name" value="Aldolase_TIM"/>
</dbReference>
<keyword evidence="10" id="KW-1185">Reference proteome</keyword>
<feature type="binding site" evidence="7">
    <location>
        <position position="66"/>
    </location>
    <ligand>
        <name>[4Fe-4S] cluster</name>
        <dbReference type="ChEBI" id="CHEBI:49883"/>
        <note>4Fe-4S-S-AdoMet</note>
    </ligand>
</feature>
<evidence type="ECO:0000256" key="5">
    <source>
        <dbReference type="ARBA" id="ARBA00023014"/>
    </source>
</evidence>
<dbReference type="SFLD" id="SFLDS00029">
    <property type="entry name" value="Radical_SAM"/>
    <property type="match status" value="1"/>
</dbReference>
<dbReference type="GO" id="GO:0016740">
    <property type="term" value="F:transferase activity"/>
    <property type="evidence" value="ECO:0007669"/>
    <property type="project" value="TreeGrafter"/>
</dbReference>
<dbReference type="PANTHER" id="PTHR43726:SF1">
    <property type="entry name" value="BIOTIN SYNTHASE"/>
    <property type="match status" value="1"/>
</dbReference>
<keyword evidence="2 7" id="KW-0949">S-adenosyl-L-methionine</keyword>
<dbReference type="GO" id="GO:0046872">
    <property type="term" value="F:metal ion binding"/>
    <property type="evidence" value="ECO:0007669"/>
    <property type="project" value="UniProtKB-KW"/>
</dbReference>
<reference evidence="10" key="1">
    <citation type="submission" date="2016-09" db="EMBL/GenBank/DDBJ databases">
        <title>Comparative genomics of the Campylobacter concisus group.</title>
        <authorList>
            <person name="Miller W.G."/>
            <person name="Yee E."/>
            <person name="Chapman M.H."/>
            <person name="Huynh S."/>
            <person name="Bono J.L."/>
            <person name="On S.L.W."/>
            <person name="StLeger J."/>
            <person name="Foster G."/>
            <person name="Parker C.T."/>
        </authorList>
    </citation>
    <scope>NUCLEOTIDE SEQUENCE [LARGE SCALE GENOMIC DNA]</scope>
    <source>
        <strain evidence="10">RM18021</strain>
    </source>
</reference>
<dbReference type="AlphaFoldDB" id="A0A1S6U6S4"/>
<gene>
    <name evidence="9" type="ORF">CPIN18021_0549</name>
</gene>
<dbReference type="SFLD" id="SFLDG01082">
    <property type="entry name" value="B12-binding_domain_containing"/>
    <property type="match status" value="1"/>
</dbReference>
<feature type="binding site" evidence="8">
    <location>
        <position position="135"/>
    </location>
    <ligand>
        <name>(3R)-3-methyl-D-ornithine</name>
        <dbReference type="ChEBI" id="CHEBI:64642"/>
    </ligand>
</feature>
<dbReference type="InterPro" id="IPR010722">
    <property type="entry name" value="BATS_dom"/>
</dbReference>
<dbReference type="InterPro" id="IPR058240">
    <property type="entry name" value="rSAM_sf"/>
</dbReference>
<dbReference type="SUPFAM" id="SSF102114">
    <property type="entry name" value="Radical SAM enzymes"/>
    <property type="match status" value="1"/>
</dbReference>
<keyword evidence="1 7" id="KW-0004">4Fe-4S</keyword>
<dbReference type="NCBIfam" id="TIGR03956">
    <property type="entry name" value="rSAM_HydE"/>
    <property type="match status" value="1"/>
</dbReference>
<dbReference type="PIRSF" id="PIRSF004762">
    <property type="entry name" value="CHP00423"/>
    <property type="match status" value="1"/>
</dbReference>
<comment type="cofactor">
    <cofactor evidence="6">
        <name>[2Fe-2S] cluster</name>
        <dbReference type="ChEBI" id="CHEBI:190135"/>
    </cofactor>
</comment>
<dbReference type="InterPro" id="IPR006638">
    <property type="entry name" value="Elp3/MiaA/NifB-like_rSAM"/>
</dbReference>
<dbReference type="SFLD" id="SFLDG01280">
    <property type="entry name" value="HydE/PylB-like"/>
    <property type="match status" value="1"/>
</dbReference>
<dbReference type="GO" id="GO:0042364">
    <property type="term" value="P:water-soluble vitamin biosynthetic process"/>
    <property type="evidence" value="ECO:0007669"/>
    <property type="project" value="UniProtKB-ARBA"/>
</dbReference>
<evidence type="ECO:0000256" key="3">
    <source>
        <dbReference type="ARBA" id="ARBA00022723"/>
    </source>
</evidence>
<evidence type="ECO:0000256" key="1">
    <source>
        <dbReference type="ARBA" id="ARBA00022485"/>
    </source>
</evidence>
<evidence type="ECO:0000256" key="6">
    <source>
        <dbReference type="ARBA" id="ARBA00034078"/>
    </source>
</evidence>
<dbReference type="SFLD" id="SFLDG01060">
    <property type="entry name" value="BATS_domain_containing"/>
    <property type="match status" value="1"/>
</dbReference>
<dbReference type="GeneID" id="56566183"/>
<protein>
    <submittedName>
        <fullName evidence="9">[FeFe] hydrogenase H-cluster radical SAM maturase HydE</fullName>
    </submittedName>
</protein>
<evidence type="ECO:0000256" key="8">
    <source>
        <dbReference type="PIRSR" id="PIRSR004762-2"/>
    </source>
</evidence>
<dbReference type="SMART" id="SM00729">
    <property type="entry name" value="Elp3"/>
    <property type="match status" value="1"/>
</dbReference>
<feature type="binding site" evidence="7">
    <location>
        <position position="62"/>
    </location>
    <ligand>
        <name>[4Fe-4S] cluster</name>
        <dbReference type="ChEBI" id="CHEBI:49883"/>
        <note>4Fe-4S-S-AdoMet</note>
    </ligand>
</feature>
<dbReference type="RefSeq" id="WP_078423047.1">
    <property type="nucleotide sequence ID" value="NZ_CP017018.1"/>
</dbReference>
<dbReference type="EMBL" id="CP017258">
    <property type="protein sequence ID" value="AQW87375.1"/>
    <property type="molecule type" value="Genomic_DNA"/>
</dbReference>
<evidence type="ECO:0000256" key="2">
    <source>
        <dbReference type="ARBA" id="ARBA00022691"/>
    </source>
</evidence>
<organism evidence="9 10">
    <name type="scientific">Campylobacter pinnipediorum subsp. caledonicus</name>
    <dbReference type="NCBI Taxonomy" id="1874362"/>
    <lineage>
        <taxon>Bacteria</taxon>
        <taxon>Pseudomonadati</taxon>
        <taxon>Campylobacterota</taxon>
        <taxon>Epsilonproteobacteria</taxon>
        <taxon>Campylobacterales</taxon>
        <taxon>Campylobacteraceae</taxon>
        <taxon>Campylobacter</taxon>
    </lineage>
</organism>
<feature type="binding site" evidence="7">
    <location>
        <position position="69"/>
    </location>
    <ligand>
        <name>[4Fe-4S] cluster</name>
        <dbReference type="ChEBI" id="CHEBI:49883"/>
        <note>4Fe-4S-S-AdoMet</note>
    </ligand>
</feature>
<evidence type="ECO:0000313" key="10">
    <source>
        <dbReference type="Proteomes" id="UP000190868"/>
    </source>
</evidence>
<dbReference type="Gene3D" id="3.20.20.70">
    <property type="entry name" value="Aldolase class I"/>
    <property type="match status" value="1"/>
</dbReference>